<evidence type="ECO:0000313" key="9">
    <source>
        <dbReference type="Proteomes" id="UP000708148"/>
    </source>
</evidence>
<evidence type="ECO:0000256" key="5">
    <source>
        <dbReference type="SAM" id="MobiDB-lite"/>
    </source>
</evidence>
<feature type="transmembrane region" description="Helical" evidence="6">
    <location>
        <begin position="140"/>
        <end position="159"/>
    </location>
</feature>
<evidence type="ECO:0000256" key="4">
    <source>
        <dbReference type="ARBA" id="ARBA00023136"/>
    </source>
</evidence>
<dbReference type="AlphaFoldDB" id="A0A8S1IYR9"/>
<gene>
    <name evidence="8" type="ORF">OSTQU699_LOCUS5853</name>
</gene>
<keyword evidence="4 6" id="KW-0472">Membrane</keyword>
<feature type="compositionally biased region" description="Basic and acidic residues" evidence="5">
    <location>
        <begin position="342"/>
        <end position="361"/>
    </location>
</feature>
<comment type="caution">
    <text evidence="8">The sequence shown here is derived from an EMBL/GenBank/DDBJ whole genome shotgun (WGS) entry which is preliminary data.</text>
</comment>
<feature type="transmembrane region" description="Helical" evidence="6">
    <location>
        <begin position="261"/>
        <end position="287"/>
    </location>
</feature>
<protein>
    <recommendedName>
        <fullName evidence="7">Sugar phosphate transporter domain-containing protein</fullName>
    </recommendedName>
</protein>
<accession>A0A8S1IYR9</accession>
<reference evidence="8" key="1">
    <citation type="submission" date="2020-12" db="EMBL/GenBank/DDBJ databases">
        <authorList>
            <person name="Iha C."/>
        </authorList>
    </citation>
    <scope>NUCLEOTIDE SEQUENCE</scope>
</reference>
<feature type="transmembrane region" description="Helical" evidence="6">
    <location>
        <begin position="166"/>
        <end position="183"/>
    </location>
</feature>
<feature type="transmembrane region" description="Helical" evidence="6">
    <location>
        <begin position="70"/>
        <end position="93"/>
    </location>
</feature>
<evidence type="ECO:0000256" key="6">
    <source>
        <dbReference type="SAM" id="Phobius"/>
    </source>
</evidence>
<dbReference type="EMBL" id="CAJHUC010001280">
    <property type="protein sequence ID" value="CAD7700494.1"/>
    <property type="molecule type" value="Genomic_DNA"/>
</dbReference>
<sequence>MAQMKPRRQGEGKDLGAEKIPLLEVEAPQRYPAAFLRGAACVAASIGWMLASTALILLNKHLMVTDGFKYPMALSGMGMVFSSLASFLCCRVFRVVSMKASGMVTMTFYLQRILPVGLFMAATLLFGNMVYFYLTVSFIQMLKAFTPVITMVFLFAARLETPSRRMIYSVLLVAVGTAISSYGEVNLSVFGITVMFLSEAAEALRLVMTQYVLVGLKFHPIEGLMYFAPACTLWLVIGIAFTELRSMIADGAAAIVARSPLMYLTAACLGFAVNTLAYLVIILASSLTLKVLGTVKNTLLVLFCAVFLHETVTFVEGTGYGVSLAGFMWYNKIKMEGAGPGDKLKPPIVKAEEKASRRPDVETPTCHQKKPEKV</sequence>
<feature type="transmembrane region" description="Helical" evidence="6">
    <location>
        <begin position="113"/>
        <end position="134"/>
    </location>
</feature>
<feature type="transmembrane region" description="Helical" evidence="6">
    <location>
        <begin position="34"/>
        <end position="58"/>
    </location>
</feature>
<dbReference type="PANTHER" id="PTHR11132">
    <property type="entry name" value="SOLUTE CARRIER FAMILY 35"/>
    <property type="match status" value="1"/>
</dbReference>
<dbReference type="InterPro" id="IPR050186">
    <property type="entry name" value="TPT_transporter"/>
</dbReference>
<dbReference type="GO" id="GO:0016020">
    <property type="term" value="C:membrane"/>
    <property type="evidence" value="ECO:0007669"/>
    <property type="project" value="UniProtKB-SubCell"/>
</dbReference>
<dbReference type="Pfam" id="PF03151">
    <property type="entry name" value="TPT"/>
    <property type="match status" value="1"/>
</dbReference>
<keyword evidence="2 6" id="KW-0812">Transmembrane</keyword>
<feature type="transmembrane region" description="Helical" evidence="6">
    <location>
        <begin position="224"/>
        <end position="241"/>
    </location>
</feature>
<evidence type="ECO:0000256" key="1">
    <source>
        <dbReference type="ARBA" id="ARBA00004141"/>
    </source>
</evidence>
<evidence type="ECO:0000313" key="8">
    <source>
        <dbReference type="EMBL" id="CAD7700494.1"/>
    </source>
</evidence>
<proteinExistence type="predicted"/>
<feature type="domain" description="Sugar phosphate transporter" evidence="7">
    <location>
        <begin position="46"/>
        <end position="331"/>
    </location>
</feature>
<feature type="transmembrane region" description="Helical" evidence="6">
    <location>
        <begin position="299"/>
        <end position="322"/>
    </location>
</feature>
<comment type="subcellular location">
    <subcellularLocation>
        <location evidence="1">Membrane</location>
        <topology evidence="1">Multi-pass membrane protein</topology>
    </subcellularLocation>
</comment>
<dbReference type="InterPro" id="IPR004853">
    <property type="entry name" value="Sugar_P_trans_dom"/>
</dbReference>
<keyword evidence="3 6" id="KW-1133">Transmembrane helix</keyword>
<organism evidence="8 9">
    <name type="scientific">Ostreobium quekettii</name>
    <dbReference type="NCBI Taxonomy" id="121088"/>
    <lineage>
        <taxon>Eukaryota</taxon>
        <taxon>Viridiplantae</taxon>
        <taxon>Chlorophyta</taxon>
        <taxon>core chlorophytes</taxon>
        <taxon>Ulvophyceae</taxon>
        <taxon>TCBD clade</taxon>
        <taxon>Bryopsidales</taxon>
        <taxon>Ostreobineae</taxon>
        <taxon>Ostreobiaceae</taxon>
        <taxon>Ostreobium</taxon>
    </lineage>
</organism>
<evidence type="ECO:0000256" key="2">
    <source>
        <dbReference type="ARBA" id="ARBA00022692"/>
    </source>
</evidence>
<evidence type="ECO:0000259" key="7">
    <source>
        <dbReference type="Pfam" id="PF03151"/>
    </source>
</evidence>
<evidence type="ECO:0000256" key="3">
    <source>
        <dbReference type="ARBA" id="ARBA00022989"/>
    </source>
</evidence>
<dbReference type="OrthoDB" id="6418713at2759"/>
<dbReference type="Proteomes" id="UP000708148">
    <property type="component" value="Unassembled WGS sequence"/>
</dbReference>
<name>A0A8S1IYR9_9CHLO</name>
<feature type="region of interest" description="Disordered" evidence="5">
    <location>
        <begin position="337"/>
        <end position="374"/>
    </location>
</feature>
<keyword evidence="9" id="KW-1185">Reference proteome</keyword>